<keyword evidence="4" id="KW-1185">Reference proteome</keyword>
<dbReference type="EMBL" id="AUWU02000003">
    <property type="protein sequence ID" value="KAH0575600.1"/>
    <property type="molecule type" value="Genomic_DNA"/>
</dbReference>
<sequence>MQDTKQLSYEQQIIGQQVQIQEFIIQQEAYKSKLKSEIKDIQTKINSYKQVIIPDEILQLQKEIQQKQSKILKESENVINQVKKDQHLQQLEQEQSQKQIQLKTKPNYTAGYFNQLKQEKNRLNNDIADAEKQMLQCLEQIEEAQKEERNLKQQLVYKEVTDESSSELFDHDKMVENLQQVDTELPQNKERYRNSVKIRSSSPIPKNIHSKCQALLKTYKNRTLIIKQAIKKMKVDFEIIIEKTIKALRECEMLESFYINGELALNQDEKEQLAARIAEDQGFVTALIRISLQGSNNVGLLKQDHIY</sequence>
<evidence type="ECO:0000313" key="3">
    <source>
        <dbReference type="EMBL" id="KAH0575600.1"/>
    </source>
</evidence>
<gene>
    <name evidence="2" type="ORF">SS50377_16151</name>
    <name evidence="3" type="ORF">SS50377_23240</name>
</gene>
<keyword evidence="1" id="KW-0175">Coiled coil</keyword>
<reference evidence="2 3" key="1">
    <citation type="journal article" date="2014" name="PLoS Genet.">
        <title>The Genome of Spironucleus salmonicida Highlights a Fish Pathogen Adapted to Fluctuating Environments.</title>
        <authorList>
            <person name="Xu F."/>
            <person name="Jerlstrom-Hultqvist J."/>
            <person name="Einarsson E."/>
            <person name="Astvaldsson A."/>
            <person name="Svard S.G."/>
            <person name="Andersson J.O."/>
        </authorList>
    </citation>
    <scope>NUCLEOTIDE SEQUENCE</scope>
    <source>
        <strain evidence="3">ATCC 50377</strain>
    </source>
</reference>
<dbReference type="EMBL" id="KI546129">
    <property type="protein sequence ID" value="EST44081.1"/>
    <property type="molecule type" value="Genomic_DNA"/>
</dbReference>
<reference evidence="3" key="2">
    <citation type="submission" date="2020-12" db="EMBL/GenBank/DDBJ databases">
        <title>New Spironucleus salmonicida genome in near-complete chromosomes.</title>
        <authorList>
            <person name="Xu F."/>
            <person name="Kurt Z."/>
            <person name="Jimenez-Gonzalez A."/>
            <person name="Astvaldsson A."/>
            <person name="Andersson J.O."/>
            <person name="Svard S.G."/>
        </authorList>
    </citation>
    <scope>NUCLEOTIDE SEQUENCE</scope>
    <source>
        <strain evidence="3">ATCC 50377</strain>
    </source>
</reference>
<organism evidence="2">
    <name type="scientific">Spironucleus salmonicida</name>
    <dbReference type="NCBI Taxonomy" id="348837"/>
    <lineage>
        <taxon>Eukaryota</taxon>
        <taxon>Metamonada</taxon>
        <taxon>Diplomonadida</taxon>
        <taxon>Hexamitidae</taxon>
        <taxon>Hexamitinae</taxon>
        <taxon>Spironucleus</taxon>
    </lineage>
</organism>
<feature type="coiled-coil region" evidence="1">
    <location>
        <begin position="31"/>
        <end position="77"/>
    </location>
</feature>
<dbReference type="VEuPathDB" id="GiardiaDB:SS50377_23240"/>
<evidence type="ECO:0000313" key="4">
    <source>
        <dbReference type="Proteomes" id="UP000018208"/>
    </source>
</evidence>
<evidence type="ECO:0000313" key="2">
    <source>
        <dbReference type="EMBL" id="EST44081.1"/>
    </source>
</evidence>
<evidence type="ECO:0000256" key="1">
    <source>
        <dbReference type="SAM" id="Coils"/>
    </source>
</evidence>
<feature type="coiled-coil region" evidence="1">
    <location>
        <begin position="113"/>
        <end position="161"/>
    </location>
</feature>
<dbReference type="Proteomes" id="UP000018208">
    <property type="component" value="Unassembled WGS sequence"/>
</dbReference>
<proteinExistence type="predicted"/>
<protein>
    <submittedName>
        <fullName evidence="2">Uncharacterized protein</fullName>
    </submittedName>
</protein>
<dbReference type="AlphaFoldDB" id="V6LK17"/>
<name>V6LK17_9EUKA</name>
<accession>V6LK17</accession>